<protein>
    <submittedName>
        <fullName evidence="1">Uncharacterized protein</fullName>
    </submittedName>
</protein>
<dbReference type="EMBL" id="AP022577">
    <property type="protein sequence ID" value="BBX88015.1"/>
    <property type="molecule type" value="Genomic_DNA"/>
</dbReference>
<accession>A0ABM7IMJ7</accession>
<gene>
    <name evidence="1" type="ORF">MAUB_58880</name>
</gene>
<sequence>MGTVTDHAIMPTALAAADQEYEVRFVRAVRDGKAVSGRWFGGRSASGHWLVQRPDGGQTISGVPDDEIVVTGCVVETD</sequence>
<evidence type="ECO:0000313" key="1">
    <source>
        <dbReference type="EMBL" id="BBX88015.1"/>
    </source>
</evidence>
<keyword evidence="2" id="KW-1185">Reference proteome</keyword>
<dbReference type="Proteomes" id="UP000465609">
    <property type="component" value="Chromosome"/>
</dbReference>
<proteinExistence type="predicted"/>
<evidence type="ECO:0000313" key="2">
    <source>
        <dbReference type="Proteomes" id="UP000465609"/>
    </source>
</evidence>
<reference evidence="1 2" key="1">
    <citation type="journal article" date="2019" name="Emerg. Microbes Infect.">
        <title>Comprehensive subspecies identification of 175 nontuberculous mycobacteria species based on 7547 genomic profiles.</title>
        <authorList>
            <person name="Matsumoto Y."/>
            <person name="Kinjo T."/>
            <person name="Motooka D."/>
            <person name="Nabeya D."/>
            <person name="Jung N."/>
            <person name="Uechi K."/>
            <person name="Horii T."/>
            <person name="Iida T."/>
            <person name="Fujita J."/>
            <person name="Nakamura S."/>
        </authorList>
    </citation>
    <scope>NUCLEOTIDE SEQUENCE [LARGE SCALE GENOMIC DNA]</scope>
    <source>
        <strain evidence="1 2">JCM 15296</strain>
    </source>
</reference>
<name>A0ABM7IMJ7_9MYCO</name>
<organism evidence="1 2">
    <name type="scientific">Mycolicibacterium aubagnense</name>
    <dbReference type="NCBI Taxonomy" id="319707"/>
    <lineage>
        <taxon>Bacteria</taxon>
        <taxon>Bacillati</taxon>
        <taxon>Actinomycetota</taxon>
        <taxon>Actinomycetes</taxon>
        <taxon>Mycobacteriales</taxon>
        <taxon>Mycobacteriaceae</taxon>
        <taxon>Mycolicibacterium</taxon>
    </lineage>
</organism>